<dbReference type="GO" id="GO:0008511">
    <property type="term" value="F:sodium:potassium:chloride symporter activity"/>
    <property type="evidence" value="ECO:0007669"/>
    <property type="project" value="TreeGrafter"/>
</dbReference>
<evidence type="ECO:0000256" key="5">
    <source>
        <dbReference type="ARBA" id="ARBA00022692"/>
    </source>
</evidence>
<evidence type="ECO:0000256" key="12">
    <source>
        <dbReference type="ARBA" id="ARBA00023180"/>
    </source>
</evidence>
<evidence type="ECO:0000256" key="7">
    <source>
        <dbReference type="ARBA" id="ARBA00022958"/>
    </source>
</evidence>
<dbReference type="InterPro" id="IPR004842">
    <property type="entry name" value="SLC12A_fam"/>
</dbReference>
<evidence type="ECO:0000256" key="4">
    <source>
        <dbReference type="ARBA" id="ARBA00022538"/>
    </source>
</evidence>
<sequence>MLNGLTKFGWIKGVLVRCLLNIWGVMLFLRLSWVVGQAGILEAFVLILTTTVVTSITALSMSAISTNGVIKGGGTYYMISRSLGPEFGGSIGLIFSLANAVACAMYVVGFCESMSDLLRSFDVNIVDGGIQDVRIIGSVTILILLVIVVVGMEWEAKAQIGLLIILLVAIADFMIGSLIGPKMTLFKNNFFADYRLEKGVQHDFFSVFAIFFPAATGILAGANISGDLKDPQKSIPKGTLLAIFITTATYLIMVLMTGAAVARDATGNITDAFNGSYEFLICTPGDCNYGLQNSFQVIELVSGFGPLIYAGCFAATLSSALASLVSAPKVFQVFKMILIAKALCKDQLYPKIVWFAKGFGKNNEPVRGYVLTFVIAVAFILIGELNLIAPLISNFFLAAYMLINFSTFHASLAKPVGWRPTFKYYNMWLSLVGAILCVAVMFLISWATALITFAVVLALYLIVAYRKPDVNWGSTTQAQTYKNALISVQQLNNVEEHVKNYRPQILVLSGLPNTRPILVDFAYMLTKNLSLLVCGHVLRGSNAQRYRSYLQERATAWFRRHRVKGFYSLVDGEDFESGSRALMMASGIGKLKPNILLMGYKSDWSTCDRKDLIQYFNVMHKALDMYLSVAILRIPNGLDYSQILGDESSAQKSIFDISRSLQPNESIADLNSVERGAQIGLSGSMDSLSRNVSQGPPSLDDPLNAGILACSLKSKIFGTLMCVAHLQLALTVQQYGEIRLYRLYRHSFQ</sequence>
<dbReference type="AlphaFoldDB" id="A0A1B0F9F9"/>
<feature type="transmembrane region" description="Helical" evidence="15">
    <location>
        <begin position="91"/>
        <end position="115"/>
    </location>
</feature>
<dbReference type="Pfam" id="PF00324">
    <property type="entry name" value="AA_permease"/>
    <property type="match status" value="1"/>
</dbReference>
<keyword evidence="4" id="KW-0633">Potassium transport</keyword>
<dbReference type="PANTHER" id="PTHR11827">
    <property type="entry name" value="SOLUTE CARRIER FAMILY 12, CATION COTRANSPORTERS"/>
    <property type="match status" value="1"/>
</dbReference>
<keyword evidence="13" id="KW-0739">Sodium transport</keyword>
<evidence type="ECO:0000256" key="2">
    <source>
        <dbReference type="ARBA" id="ARBA00010593"/>
    </source>
</evidence>
<keyword evidence="14" id="KW-0868">Chloride</keyword>
<feature type="transmembrane region" description="Helical" evidence="15">
    <location>
        <begin position="395"/>
        <end position="413"/>
    </location>
</feature>
<comment type="subcellular location">
    <subcellularLocation>
        <location evidence="1">Membrane</location>
        <topology evidence="1">Multi-pass membrane protein</topology>
    </subcellularLocation>
</comment>
<dbReference type="STRING" id="37546.A0A1B0F9F9"/>
<dbReference type="Gene3D" id="1.20.1740.10">
    <property type="entry name" value="Amino acid/polyamine transporter I"/>
    <property type="match status" value="1"/>
</dbReference>
<dbReference type="PhylomeDB" id="A0A1B0F9F9"/>
<dbReference type="InterPro" id="IPR002443">
    <property type="entry name" value="SLC12A1/SLC12A2"/>
</dbReference>
<evidence type="ECO:0000259" key="16">
    <source>
        <dbReference type="Pfam" id="PF00324"/>
    </source>
</evidence>
<evidence type="ECO:0000256" key="9">
    <source>
        <dbReference type="ARBA" id="ARBA00023053"/>
    </source>
</evidence>
<evidence type="ECO:0000256" key="11">
    <source>
        <dbReference type="ARBA" id="ARBA00023136"/>
    </source>
</evidence>
<evidence type="ECO:0000256" key="3">
    <source>
        <dbReference type="ARBA" id="ARBA00022448"/>
    </source>
</evidence>
<evidence type="ECO:0000256" key="15">
    <source>
        <dbReference type="SAM" id="Phobius"/>
    </source>
</evidence>
<dbReference type="GO" id="GO:0055064">
    <property type="term" value="P:chloride ion homeostasis"/>
    <property type="evidence" value="ECO:0007669"/>
    <property type="project" value="TreeGrafter"/>
</dbReference>
<feature type="transmembrane region" description="Helical" evidence="15">
    <location>
        <begin position="45"/>
        <end position="70"/>
    </location>
</feature>
<evidence type="ECO:0000256" key="13">
    <source>
        <dbReference type="ARBA" id="ARBA00023201"/>
    </source>
</evidence>
<feature type="domain" description="Amino acid permease/ SLC12A" evidence="16">
    <location>
        <begin position="13"/>
        <end position="506"/>
    </location>
</feature>
<dbReference type="Proteomes" id="UP000092444">
    <property type="component" value="Unassembled WGS sequence"/>
</dbReference>
<keyword evidence="10" id="KW-0406">Ion transport</keyword>
<comment type="similarity">
    <text evidence="2">Belongs to the SLC12A transporter family.</text>
</comment>
<name>A0A1B0F9F9_GLOMM</name>
<protein>
    <submittedName>
        <fullName evidence="18">Uncharacterized protein</fullName>
    </submittedName>
</protein>
<organism evidence="18 19">
    <name type="scientific">Glossina morsitans morsitans</name>
    <name type="common">Savannah tsetse fly</name>
    <dbReference type="NCBI Taxonomy" id="37546"/>
    <lineage>
        <taxon>Eukaryota</taxon>
        <taxon>Metazoa</taxon>
        <taxon>Ecdysozoa</taxon>
        <taxon>Arthropoda</taxon>
        <taxon>Hexapoda</taxon>
        <taxon>Insecta</taxon>
        <taxon>Pterygota</taxon>
        <taxon>Neoptera</taxon>
        <taxon>Endopterygota</taxon>
        <taxon>Diptera</taxon>
        <taxon>Brachycera</taxon>
        <taxon>Muscomorpha</taxon>
        <taxon>Hippoboscoidea</taxon>
        <taxon>Glossinidae</taxon>
        <taxon>Glossina</taxon>
    </lineage>
</organism>
<evidence type="ECO:0000256" key="14">
    <source>
        <dbReference type="ARBA" id="ARBA00023214"/>
    </source>
</evidence>
<proteinExistence type="inferred from homology"/>
<keyword evidence="3" id="KW-0813">Transport</keyword>
<feature type="transmembrane region" description="Helical" evidence="15">
    <location>
        <begin position="14"/>
        <end position="33"/>
    </location>
</feature>
<reference evidence="18" key="1">
    <citation type="submission" date="2020-05" db="UniProtKB">
        <authorList>
            <consortium name="EnsemblMetazoa"/>
        </authorList>
    </citation>
    <scope>IDENTIFICATION</scope>
    <source>
        <strain evidence="18">Yale</strain>
    </source>
</reference>
<keyword evidence="12" id="KW-0325">Glycoprotein</keyword>
<dbReference type="GO" id="GO:0016020">
    <property type="term" value="C:membrane"/>
    <property type="evidence" value="ECO:0007669"/>
    <property type="project" value="UniProtKB-SubCell"/>
</dbReference>
<dbReference type="InterPro" id="IPR018491">
    <property type="entry name" value="SLC12_C"/>
</dbReference>
<dbReference type="EnsemblMetazoa" id="GMOY000118-RA">
    <property type="protein sequence ID" value="GMOY000118-PA"/>
    <property type="gene ID" value="GMOY000118"/>
</dbReference>
<evidence type="ECO:0000313" key="19">
    <source>
        <dbReference type="Proteomes" id="UP000092444"/>
    </source>
</evidence>
<feature type="transmembrane region" description="Helical" evidence="15">
    <location>
        <begin position="204"/>
        <end position="226"/>
    </location>
</feature>
<dbReference type="EMBL" id="CCAG010013943">
    <property type="status" value="NOT_ANNOTATED_CDS"/>
    <property type="molecule type" value="Genomic_DNA"/>
</dbReference>
<dbReference type="GO" id="GO:0055078">
    <property type="term" value="P:sodium ion homeostasis"/>
    <property type="evidence" value="ECO:0007669"/>
    <property type="project" value="TreeGrafter"/>
</dbReference>
<dbReference type="InterPro" id="IPR004841">
    <property type="entry name" value="AA-permease/SLC12A_dom"/>
</dbReference>
<feature type="transmembrane region" description="Helical" evidence="15">
    <location>
        <begin position="135"/>
        <end position="154"/>
    </location>
</feature>
<dbReference type="PANTHER" id="PTHR11827:SF103">
    <property type="entry name" value="SODIUM CHLORIDE COTRANSPORTER 69, ISOFORM E"/>
    <property type="match status" value="1"/>
</dbReference>
<dbReference type="VEuPathDB" id="VectorBase:GMOY000118"/>
<evidence type="ECO:0000256" key="1">
    <source>
        <dbReference type="ARBA" id="ARBA00004141"/>
    </source>
</evidence>
<feature type="transmembrane region" description="Helical" evidence="15">
    <location>
        <begin position="369"/>
        <end position="389"/>
    </location>
</feature>
<evidence type="ECO:0000259" key="17">
    <source>
        <dbReference type="Pfam" id="PF03522"/>
    </source>
</evidence>
<evidence type="ECO:0000256" key="6">
    <source>
        <dbReference type="ARBA" id="ARBA00022847"/>
    </source>
</evidence>
<feature type="transmembrane region" description="Helical" evidence="15">
    <location>
        <begin position="161"/>
        <end position="180"/>
    </location>
</feature>
<accession>A0A1B0F9F9</accession>
<dbReference type="Pfam" id="PF03522">
    <property type="entry name" value="SLC12"/>
    <property type="match status" value="1"/>
</dbReference>
<dbReference type="GO" id="GO:0055075">
    <property type="term" value="P:potassium ion homeostasis"/>
    <property type="evidence" value="ECO:0007669"/>
    <property type="project" value="TreeGrafter"/>
</dbReference>
<keyword evidence="5 15" id="KW-0812">Transmembrane</keyword>
<dbReference type="PRINTS" id="PR01207">
    <property type="entry name" value="NAKCLTRNSPRT"/>
</dbReference>
<feature type="domain" description="SLC12A transporter C-terminal" evidence="17">
    <location>
        <begin position="515"/>
        <end position="653"/>
    </location>
</feature>
<evidence type="ECO:0000313" key="18">
    <source>
        <dbReference type="EnsemblMetazoa" id="GMOY000118-PA"/>
    </source>
</evidence>
<keyword evidence="19" id="KW-1185">Reference proteome</keyword>
<dbReference type="GO" id="GO:1990573">
    <property type="term" value="P:potassium ion import across plasma membrane"/>
    <property type="evidence" value="ECO:0007669"/>
    <property type="project" value="TreeGrafter"/>
</dbReference>
<keyword evidence="8 15" id="KW-1133">Transmembrane helix</keyword>
<evidence type="ECO:0000256" key="10">
    <source>
        <dbReference type="ARBA" id="ARBA00023065"/>
    </source>
</evidence>
<keyword evidence="7" id="KW-0630">Potassium</keyword>
<keyword evidence="9" id="KW-0915">Sodium</keyword>
<feature type="transmembrane region" description="Helical" evidence="15">
    <location>
        <begin position="307"/>
        <end position="327"/>
    </location>
</feature>
<feature type="transmembrane region" description="Helical" evidence="15">
    <location>
        <begin position="449"/>
        <end position="465"/>
    </location>
</feature>
<feature type="transmembrane region" description="Helical" evidence="15">
    <location>
        <begin position="238"/>
        <end position="262"/>
    </location>
</feature>
<keyword evidence="11 15" id="KW-0472">Membrane</keyword>
<dbReference type="FunFam" id="1.20.1740.10:FF:000022">
    <property type="entry name" value="Bumetanide-sensitive na-k-cl cotransport protein"/>
    <property type="match status" value="1"/>
</dbReference>
<evidence type="ECO:0000256" key="8">
    <source>
        <dbReference type="ARBA" id="ARBA00022989"/>
    </source>
</evidence>
<dbReference type="GO" id="GO:0006884">
    <property type="term" value="P:cell volume homeostasis"/>
    <property type="evidence" value="ECO:0007669"/>
    <property type="project" value="TreeGrafter"/>
</dbReference>
<keyword evidence="6" id="KW-0769">Symport</keyword>